<proteinExistence type="predicted"/>
<reference evidence="1 2" key="1">
    <citation type="submission" date="2015-07" db="EMBL/GenBank/DDBJ databases">
        <title>Comparative genomics of the Sigatoka disease complex on banana suggests a link between parallel evolutionary changes in Pseudocercospora fijiensis and Pseudocercospora eumusae and increased virulence on the banana host.</title>
        <authorList>
            <person name="Chang T.-C."/>
            <person name="Salvucci A."/>
            <person name="Crous P.W."/>
            <person name="Stergiopoulos I."/>
        </authorList>
    </citation>
    <scope>NUCLEOTIDE SEQUENCE [LARGE SCALE GENOMIC DNA]</scope>
    <source>
        <strain evidence="1 2">CBS 116634</strain>
    </source>
</reference>
<protein>
    <submittedName>
        <fullName evidence="1">Uncharacterized protein</fullName>
    </submittedName>
</protein>
<dbReference type="Proteomes" id="UP000073492">
    <property type="component" value="Unassembled WGS sequence"/>
</dbReference>
<organism evidence="1 2">
    <name type="scientific">Pseudocercospora musae</name>
    <dbReference type="NCBI Taxonomy" id="113226"/>
    <lineage>
        <taxon>Eukaryota</taxon>
        <taxon>Fungi</taxon>
        <taxon>Dikarya</taxon>
        <taxon>Ascomycota</taxon>
        <taxon>Pezizomycotina</taxon>
        <taxon>Dothideomycetes</taxon>
        <taxon>Dothideomycetidae</taxon>
        <taxon>Mycosphaerellales</taxon>
        <taxon>Mycosphaerellaceae</taxon>
        <taxon>Pseudocercospora</taxon>
    </lineage>
</organism>
<comment type="caution">
    <text evidence="1">The sequence shown here is derived from an EMBL/GenBank/DDBJ whole genome shotgun (WGS) entry which is preliminary data.</text>
</comment>
<name>A0A139IP82_9PEZI</name>
<keyword evidence="2" id="KW-1185">Reference proteome</keyword>
<evidence type="ECO:0000313" key="2">
    <source>
        <dbReference type="Proteomes" id="UP000073492"/>
    </source>
</evidence>
<dbReference type="AlphaFoldDB" id="A0A139IP82"/>
<accession>A0A139IP82</accession>
<evidence type="ECO:0000313" key="1">
    <source>
        <dbReference type="EMBL" id="KXT16402.1"/>
    </source>
</evidence>
<gene>
    <name evidence="1" type="ORF">AC579_5590</name>
</gene>
<dbReference type="EMBL" id="LFZO01000038">
    <property type="protein sequence ID" value="KXT16402.1"/>
    <property type="molecule type" value="Genomic_DNA"/>
</dbReference>
<sequence length="193" mass="20756">MPLPLLLQAISFAFICIHHILHPLQSITIFNAALSCLAVLFHQHLSRPATIYTTDTLHPALYRSRYPTTHRQTAKMFSKQVMISTALTMALNASSANVVSDQQTTITLFSGSPSATTWVHSVIPEPTSKVITAIAPTELNNDHAAAVLRADPCDTLLAVTCTATGPGQPCAGQTGQTTIMNIGPTAWVLRCHD</sequence>